<organism evidence="1 2">
    <name type="scientific">Monilinia laxa</name>
    <name type="common">Brown rot fungus</name>
    <name type="synonym">Sclerotinia laxa</name>
    <dbReference type="NCBI Taxonomy" id="61186"/>
    <lineage>
        <taxon>Eukaryota</taxon>
        <taxon>Fungi</taxon>
        <taxon>Dikarya</taxon>
        <taxon>Ascomycota</taxon>
        <taxon>Pezizomycotina</taxon>
        <taxon>Leotiomycetes</taxon>
        <taxon>Helotiales</taxon>
        <taxon>Sclerotiniaceae</taxon>
        <taxon>Monilinia</taxon>
    </lineage>
</organism>
<comment type="caution">
    <text evidence="1">The sequence shown here is derived from an EMBL/GenBank/DDBJ whole genome shotgun (WGS) entry which is preliminary data.</text>
</comment>
<dbReference type="Proteomes" id="UP000326757">
    <property type="component" value="Unassembled WGS sequence"/>
</dbReference>
<evidence type="ECO:0000313" key="1">
    <source>
        <dbReference type="EMBL" id="KAB8304662.1"/>
    </source>
</evidence>
<evidence type="ECO:0000313" key="2">
    <source>
        <dbReference type="Proteomes" id="UP000326757"/>
    </source>
</evidence>
<name>A0A5N6KLV7_MONLA</name>
<protein>
    <submittedName>
        <fullName evidence="1">Uncharacterized protein</fullName>
    </submittedName>
</protein>
<reference evidence="1 2" key="1">
    <citation type="submission" date="2019-06" db="EMBL/GenBank/DDBJ databases">
        <title>Genome Sequence of the Brown Rot Fungal Pathogen Monilinia laxa.</title>
        <authorList>
            <person name="De Miccolis Angelini R.M."/>
            <person name="Landi L."/>
            <person name="Abate D."/>
            <person name="Pollastro S."/>
            <person name="Romanazzi G."/>
            <person name="Faretra F."/>
        </authorList>
    </citation>
    <scope>NUCLEOTIDE SEQUENCE [LARGE SCALE GENOMIC DNA]</scope>
    <source>
        <strain evidence="1 2">Mlax316</strain>
    </source>
</reference>
<sequence length="138" mass="16225">MQMQMQIQIHSSKQLPLPLTQIKQPPTTNLNFYVYIQLPNPIKHRVGSYSYLPTYLPSYRSRQTIQRYIYIYKYKSPSGDPIHKETASSLSSTTNLQTKNLHYFCPEMSQNIYIGIINKKINSLSDIHILRFSFLCYL</sequence>
<proteinExistence type="predicted"/>
<dbReference type="EMBL" id="VIGI01000001">
    <property type="protein sequence ID" value="KAB8304662.1"/>
    <property type="molecule type" value="Genomic_DNA"/>
</dbReference>
<keyword evidence="2" id="KW-1185">Reference proteome</keyword>
<gene>
    <name evidence="1" type="ORF">EYC80_004030</name>
</gene>
<accession>A0A5N6KLV7</accession>
<dbReference type="AlphaFoldDB" id="A0A5N6KLV7"/>